<dbReference type="EMBL" id="JAUHPX010000002">
    <property type="protein sequence ID" value="MDN4487243.1"/>
    <property type="molecule type" value="Genomic_DNA"/>
</dbReference>
<dbReference type="RefSeq" id="WP_301118315.1">
    <property type="nucleotide sequence ID" value="NZ_JAUHPX010000002.1"/>
</dbReference>
<reference evidence="1" key="1">
    <citation type="submission" date="2023-06" db="EMBL/GenBank/DDBJ databases">
        <title>Sysu t00039.</title>
        <authorList>
            <person name="Gao L."/>
            <person name="Fang B.-Z."/>
            <person name="Li W.-J."/>
        </authorList>
    </citation>
    <scope>NUCLEOTIDE SEQUENCE</scope>
    <source>
        <strain evidence="1">SYSU T00039</strain>
    </source>
</reference>
<comment type="caution">
    <text evidence="1">The sequence shown here is derived from an EMBL/GenBank/DDBJ whole genome shotgun (WGS) entry which is preliminary data.</text>
</comment>
<keyword evidence="2" id="KW-1185">Reference proteome</keyword>
<sequence>MAAAAPREGPPSVALLVDVDGVIAPYDLPGTERTGWPASSWRTAPVLFGMEITWSGAMVERLARIAALPGVEPAWCTTWGFRAARYLGPAIGLGEDWPCLEGEGGGAFAVEGWWKADRAREALATHAGVIWIDDLIDGWRDELAATGQPAPEFWPGGRLLTISPRPDRGIEPADLDEAALFVHTVIPGSVAP</sequence>
<dbReference type="AlphaFoldDB" id="A0AAW7LZW3"/>
<dbReference type="Proteomes" id="UP001172737">
    <property type="component" value="Unassembled WGS sequence"/>
</dbReference>
<evidence type="ECO:0000313" key="2">
    <source>
        <dbReference type="Proteomes" id="UP001172737"/>
    </source>
</evidence>
<proteinExistence type="predicted"/>
<name>A0AAW7LZW3_9MICO</name>
<accession>A0AAW7LZW3</accession>
<gene>
    <name evidence="1" type="ORF">QQX10_03580</name>
</gene>
<evidence type="ECO:0008006" key="3">
    <source>
        <dbReference type="Google" id="ProtNLM"/>
    </source>
</evidence>
<evidence type="ECO:0000313" key="1">
    <source>
        <dbReference type="EMBL" id="MDN4487243.1"/>
    </source>
</evidence>
<organism evidence="1 2">
    <name type="scientific">Demequina lignilytica</name>
    <dbReference type="NCBI Taxonomy" id="3051663"/>
    <lineage>
        <taxon>Bacteria</taxon>
        <taxon>Bacillati</taxon>
        <taxon>Actinomycetota</taxon>
        <taxon>Actinomycetes</taxon>
        <taxon>Micrococcales</taxon>
        <taxon>Demequinaceae</taxon>
        <taxon>Demequina</taxon>
    </lineage>
</organism>
<protein>
    <recommendedName>
        <fullName evidence="3">Secreted protein</fullName>
    </recommendedName>
</protein>